<dbReference type="Gene3D" id="3.90.550.10">
    <property type="entry name" value="Spore Coat Polysaccharide Biosynthesis Protein SpsA, Chain A"/>
    <property type="match status" value="1"/>
</dbReference>
<dbReference type="InterPro" id="IPR001173">
    <property type="entry name" value="Glyco_trans_2-like"/>
</dbReference>
<proteinExistence type="inferred from homology"/>
<name>A0ABT4IW54_9GAMM</name>
<organism evidence="3 4">
    <name type="scientific">Vreelandella janggokensis</name>
    <dbReference type="NCBI Taxonomy" id="370767"/>
    <lineage>
        <taxon>Bacteria</taxon>
        <taxon>Pseudomonadati</taxon>
        <taxon>Pseudomonadota</taxon>
        <taxon>Gammaproteobacteria</taxon>
        <taxon>Oceanospirillales</taxon>
        <taxon>Halomonadaceae</taxon>
        <taxon>Vreelandella</taxon>
    </lineage>
</organism>
<evidence type="ECO:0000256" key="1">
    <source>
        <dbReference type="ARBA" id="ARBA00038494"/>
    </source>
</evidence>
<evidence type="ECO:0000313" key="3">
    <source>
        <dbReference type="EMBL" id="MCZ0927665.1"/>
    </source>
</evidence>
<dbReference type="Pfam" id="PF00535">
    <property type="entry name" value="Glycos_transf_2"/>
    <property type="match status" value="1"/>
</dbReference>
<accession>A0ABT4IW54</accession>
<dbReference type="PANTHER" id="PTHR43630">
    <property type="entry name" value="POLY-BETA-1,6-N-ACETYL-D-GLUCOSAMINE SYNTHASE"/>
    <property type="match status" value="1"/>
</dbReference>
<evidence type="ECO:0000313" key="4">
    <source>
        <dbReference type="Proteomes" id="UP001321125"/>
    </source>
</evidence>
<dbReference type="SUPFAM" id="SSF53448">
    <property type="entry name" value="Nucleotide-diphospho-sugar transferases"/>
    <property type="match status" value="1"/>
</dbReference>
<dbReference type="EMBL" id="JAKNQU010000003">
    <property type="protein sequence ID" value="MCZ0927665.1"/>
    <property type="molecule type" value="Genomic_DNA"/>
</dbReference>
<evidence type="ECO:0000259" key="2">
    <source>
        <dbReference type="Pfam" id="PF00535"/>
    </source>
</evidence>
<dbReference type="InterPro" id="IPR029044">
    <property type="entry name" value="Nucleotide-diphossugar_trans"/>
</dbReference>
<gene>
    <name evidence="3" type="ORF">L0635_11265</name>
</gene>
<keyword evidence="4" id="KW-1185">Reference proteome</keyword>
<sequence>MAGTFFTSTHYFCLFARDACFMISANIIAFNEEANIADCIASARQVCDDVVVVDSGSQDRTVAIATELGARVVHQAYLGDGIQKNVALEHVKYDWVLSLDADERLTPEMVEAIRQLELAATEHDAFAFRRRNMIGSRWIQVCGWYPDYCIRLYNHRHARFADVKQHAKVIAANPKRLDADMIHHSFDNLGQLFAKPGRNFSGRAAKIMFQKGKRANAFSPFAHGLNAFVRKYVLQRGFMGGVDGMTVAVSAGLNSYLKYAKLLEYQRDPKVLEAEDFNKVW</sequence>
<comment type="similarity">
    <text evidence="1">Belongs to the glycosyltransferase 2 family. WaaE/KdtX subfamily.</text>
</comment>
<dbReference type="PANTHER" id="PTHR43630:SF2">
    <property type="entry name" value="GLYCOSYLTRANSFERASE"/>
    <property type="match status" value="1"/>
</dbReference>
<protein>
    <submittedName>
        <fullName evidence="3">Glycosyltransferase family 2 protein</fullName>
    </submittedName>
</protein>
<dbReference type="RefSeq" id="WP_233337317.1">
    <property type="nucleotide sequence ID" value="NZ_JAKNQT010000002.1"/>
</dbReference>
<feature type="domain" description="Glycosyltransferase 2-like" evidence="2">
    <location>
        <begin position="27"/>
        <end position="113"/>
    </location>
</feature>
<comment type="caution">
    <text evidence="3">The sequence shown here is derived from an EMBL/GenBank/DDBJ whole genome shotgun (WGS) entry which is preliminary data.</text>
</comment>
<reference evidence="3 4" key="1">
    <citation type="submission" date="2022-02" db="EMBL/GenBank/DDBJ databases">
        <title>Study of halophilic communities from a Mexican lake.</title>
        <authorList>
            <person name="Hernandez-Soto L.M."/>
            <person name="Martinez-Abarca F."/>
            <person name="Ramirez-Saad H.C."/>
            <person name="Aguirre-Garrido J.F."/>
        </authorList>
    </citation>
    <scope>NUCLEOTIDE SEQUENCE [LARGE SCALE GENOMIC DNA]</scope>
    <source>
        <strain evidence="3 4">Hjan13</strain>
    </source>
</reference>
<dbReference type="Proteomes" id="UP001321125">
    <property type="component" value="Unassembled WGS sequence"/>
</dbReference>
<dbReference type="CDD" id="cd02511">
    <property type="entry name" value="Beta4Glucosyltransferase"/>
    <property type="match status" value="1"/>
</dbReference>